<feature type="region of interest" description="C-terminal hotdog fold" evidence="11">
    <location>
        <begin position="3354"/>
        <end position="3503"/>
    </location>
</feature>
<dbReference type="PANTHER" id="PTHR43775">
    <property type="entry name" value="FATTY ACID SYNTHASE"/>
    <property type="match status" value="1"/>
</dbReference>
<dbReference type="InterPro" id="IPR001242">
    <property type="entry name" value="Condensation_dom"/>
</dbReference>
<dbReference type="GO" id="GO:0005886">
    <property type="term" value="C:plasma membrane"/>
    <property type="evidence" value="ECO:0007669"/>
    <property type="project" value="TreeGrafter"/>
</dbReference>
<feature type="domain" description="Carrier" evidence="13">
    <location>
        <begin position="2460"/>
        <end position="2537"/>
    </location>
</feature>
<accession>A0AA92EHF9</accession>
<evidence type="ECO:0000256" key="6">
    <source>
        <dbReference type="ARBA" id="ARBA00022679"/>
    </source>
</evidence>
<dbReference type="Pfam" id="PF22621">
    <property type="entry name" value="CurL-like_PKS_C"/>
    <property type="match status" value="1"/>
</dbReference>
<comment type="cofactor">
    <cofactor evidence="1">
        <name>pantetheine 4'-phosphate</name>
        <dbReference type="ChEBI" id="CHEBI:47942"/>
    </cofactor>
</comment>
<dbReference type="CDD" id="cd08953">
    <property type="entry name" value="KR_2_SDR_x"/>
    <property type="match status" value="2"/>
</dbReference>
<feature type="active site" description="Proton acceptor; for dehydratase activity" evidence="11">
    <location>
        <position position="3248"/>
    </location>
</feature>
<dbReference type="InterPro" id="IPR049551">
    <property type="entry name" value="PKS_DH_C"/>
</dbReference>
<feature type="region of interest" description="Disordered" evidence="12">
    <location>
        <begin position="1473"/>
        <end position="1497"/>
    </location>
</feature>
<feature type="domain" description="PKS/mFAS DH" evidence="15">
    <location>
        <begin position="646"/>
        <end position="928"/>
    </location>
</feature>
<dbReference type="SUPFAM" id="SSF53901">
    <property type="entry name" value="Thiolase-like"/>
    <property type="match status" value="4"/>
</dbReference>
<dbReference type="PROSITE" id="PS50075">
    <property type="entry name" value="CARRIER"/>
    <property type="match status" value="4"/>
</dbReference>
<dbReference type="Pfam" id="PF14765">
    <property type="entry name" value="PS-DH"/>
    <property type="match status" value="3"/>
</dbReference>
<dbReference type="InterPro" id="IPR036291">
    <property type="entry name" value="NAD(P)-bd_dom_sf"/>
</dbReference>
<name>A0AA92EHF9_RALSL</name>
<dbReference type="InterPro" id="IPR057326">
    <property type="entry name" value="KR_dom"/>
</dbReference>
<dbReference type="InterPro" id="IPR014031">
    <property type="entry name" value="Ketoacyl_synth_C"/>
</dbReference>
<dbReference type="SUPFAM" id="SSF52777">
    <property type="entry name" value="CoA-dependent acyltransferases"/>
    <property type="match status" value="4"/>
</dbReference>
<dbReference type="SUPFAM" id="SSF51735">
    <property type="entry name" value="NAD(P)-binding Rossmann-fold domains"/>
    <property type="match status" value="2"/>
</dbReference>
<keyword evidence="8" id="KW-0521">NADP</keyword>
<feature type="region of interest" description="N-terminal hotdog fold" evidence="11">
    <location>
        <begin position="2131"/>
        <end position="2253"/>
    </location>
</feature>
<reference evidence="16 17" key="1">
    <citation type="submission" date="2019-04" db="EMBL/GenBank/DDBJ databases">
        <title>Complete Genome of UW386 and Higher Quality Genome of UW700.</title>
        <authorList>
            <person name="Jacobs J."/>
            <person name="Perez A."/>
            <person name="Steidl O."/>
            <person name="Allen C."/>
        </authorList>
    </citation>
    <scope>NUCLEOTIDE SEQUENCE [LARGE SCALE GENOMIC DNA]</scope>
    <source>
        <strain evidence="16 17">UW386</strain>
        <plasmid evidence="17">puw386</plasmid>
    </source>
</reference>
<dbReference type="FunFam" id="3.30.559.10:FF:000023">
    <property type="entry name" value="Non-ribosomal peptide synthetase"/>
    <property type="match status" value="2"/>
</dbReference>
<dbReference type="FunFam" id="1.10.1200.10:FF:000019">
    <property type="entry name" value="Phenolpthiocerol synthesis type-I polyketide synthase PPSA"/>
    <property type="match status" value="1"/>
</dbReference>
<evidence type="ECO:0000256" key="7">
    <source>
        <dbReference type="ARBA" id="ARBA00022737"/>
    </source>
</evidence>
<dbReference type="Pfam" id="PF00109">
    <property type="entry name" value="ketoacyl-synt"/>
    <property type="match status" value="4"/>
</dbReference>
<evidence type="ECO:0000256" key="2">
    <source>
        <dbReference type="ARBA" id="ARBA00004792"/>
    </source>
</evidence>
<dbReference type="SUPFAM" id="SSF47336">
    <property type="entry name" value="ACP-like"/>
    <property type="match status" value="4"/>
</dbReference>
<dbReference type="InterPro" id="IPR020841">
    <property type="entry name" value="PKS_Beta-ketoAc_synthase_dom"/>
</dbReference>
<dbReference type="Gene3D" id="3.40.47.10">
    <property type="match status" value="4"/>
</dbReference>
<dbReference type="Pfam" id="PF22336">
    <property type="entry name" value="RhiE-like_linker"/>
    <property type="match status" value="3"/>
</dbReference>
<dbReference type="Pfam" id="PF02801">
    <property type="entry name" value="Ketoacyl-synt_C"/>
    <property type="match status" value="4"/>
</dbReference>
<keyword evidence="4" id="KW-0597">Phosphoprotein</keyword>
<organism evidence="16 17">
    <name type="scientific">Ralstonia solanacearum</name>
    <name type="common">Pseudomonas solanacearum</name>
    <dbReference type="NCBI Taxonomy" id="305"/>
    <lineage>
        <taxon>Bacteria</taxon>
        <taxon>Pseudomonadati</taxon>
        <taxon>Pseudomonadota</taxon>
        <taxon>Betaproteobacteria</taxon>
        <taxon>Burkholderiales</taxon>
        <taxon>Burkholderiaceae</taxon>
        <taxon>Ralstonia</taxon>
        <taxon>Ralstonia solanacearum species complex</taxon>
    </lineage>
</organism>
<evidence type="ECO:0000256" key="12">
    <source>
        <dbReference type="SAM" id="MobiDB-lite"/>
    </source>
</evidence>
<dbReference type="PROSITE" id="PS52019">
    <property type="entry name" value="PKS_MFAS_DH"/>
    <property type="match status" value="3"/>
</dbReference>
<dbReference type="InterPro" id="IPR036736">
    <property type="entry name" value="ACP-like_sf"/>
</dbReference>
<comment type="function">
    <text evidence="10">Involved in production of the polyketide antibiotic thailandamide.</text>
</comment>
<dbReference type="GO" id="GO:0031177">
    <property type="term" value="F:phosphopantetheine binding"/>
    <property type="evidence" value="ECO:0007669"/>
    <property type="project" value="InterPro"/>
</dbReference>
<feature type="region of interest" description="N-terminal hotdog fold" evidence="11">
    <location>
        <begin position="646"/>
        <end position="768"/>
    </location>
</feature>
<dbReference type="InterPro" id="IPR023213">
    <property type="entry name" value="CAT-like_dom_sf"/>
</dbReference>
<dbReference type="Pfam" id="PF00550">
    <property type="entry name" value="PP-binding"/>
    <property type="match status" value="4"/>
</dbReference>
<dbReference type="FunFam" id="3.40.47.10:FF:000019">
    <property type="entry name" value="Polyketide synthase type I"/>
    <property type="match status" value="3"/>
</dbReference>
<dbReference type="PANTHER" id="PTHR43775:SF51">
    <property type="entry name" value="INACTIVE PHENOLPHTHIOCEROL SYNTHESIS POLYKETIDE SYNTHASE TYPE I PKS1-RELATED"/>
    <property type="match status" value="1"/>
</dbReference>
<evidence type="ECO:0000256" key="1">
    <source>
        <dbReference type="ARBA" id="ARBA00001957"/>
    </source>
</evidence>
<dbReference type="Gene3D" id="3.10.129.110">
    <property type="entry name" value="Polyketide synthase dehydratase"/>
    <property type="match status" value="3"/>
</dbReference>
<proteinExistence type="predicted"/>
<dbReference type="Pfam" id="PF00668">
    <property type="entry name" value="Condensation"/>
    <property type="match status" value="2"/>
</dbReference>
<dbReference type="CDD" id="cd00833">
    <property type="entry name" value="PKS"/>
    <property type="match status" value="4"/>
</dbReference>
<evidence type="ECO:0000256" key="8">
    <source>
        <dbReference type="ARBA" id="ARBA00022857"/>
    </source>
</evidence>
<dbReference type="Gene3D" id="3.30.70.3290">
    <property type="match status" value="1"/>
</dbReference>
<feature type="domain" description="Ketosynthase family 3 (KS3)" evidence="14">
    <location>
        <begin position="2592"/>
        <end position="3029"/>
    </location>
</feature>
<feature type="domain" description="PKS/mFAS DH" evidence="15">
    <location>
        <begin position="2131"/>
        <end position="2414"/>
    </location>
</feature>
<dbReference type="SMART" id="SM00826">
    <property type="entry name" value="PKS_DH"/>
    <property type="match status" value="3"/>
</dbReference>
<dbReference type="InterPro" id="IPR006162">
    <property type="entry name" value="Ppantetheine_attach_site"/>
</dbReference>
<evidence type="ECO:0000259" key="14">
    <source>
        <dbReference type="PROSITE" id="PS52004"/>
    </source>
</evidence>
<feature type="domain" description="Ketosynthase family 3 (KS3)" evidence="14">
    <location>
        <begin position="4103"/>
        <end position="4530"/>
    </location>
</feature>
<keyword evidence="5" id="KW-0436">Ligase</keyword>
<feature type="domain" description="Carrier" evidence="13">
    <location>
        <begin position="1377"/>
        <end position="1453"/>
    </location>
</feature>
<evidence type="ECO:0000256" key="10">
    <source>
        <dbReference type="ARBA" id="ARBA00054155"/>
    </source>
</evidence>
<feature type="active site" description="Proton acceptor; for dehydratase activity" evidence="11">
    <location>
        <position position="2160"/>
    </location>
</feature>
<dbReference type="InterPro" id="IPR020807">
    <property type="entry name" value="PKS_DH"/>
</dbReference>
<dbReference type="CDD" id="cd19535">
    <property type="entry name" value="Cyc_NRPS"/>
    <property type="match status" value="1"/>
</dbReference>
<dbReference type="PROSITE" id="PS52004">
    <property type="entry name" value="KS3_2"/>
    <property type="match status" value="4"/>
</dbReference>
<evidence type="ECO:0000256" key="3">
    <source>
        <dbReference type="ARBA" id="ARBA00022450"/>
    </source>
</evidence>
<dbReference type="InterPro" id="IPR042104">
    <property type="entry name" value="PKS_dehydratase_sf"/>
</dbReference>
<dbReference type="Pfam" id="PF08659">
    <property type="entry name" value="KR"/>
    <property type="match status" value="2"/>
</dbReference>
<dbReference type="InterPro" id="IPR009081">
    <property type="entry name" value="PP-bd_ACP"/>
</dbReference>
<feature type="region of interest" description="C-terminal hotdog fold" evidence="11">
    <location>
        <begin position="782"/>
        <end position="928"/>
    </location>
</feature>
<feature type="active site" description="Proton donor; for dehydratase activity" evidence="11">
    <location>
        <position position="2329"/>
    </location>
</feature>
<feature type="domain" description="Ketosynthase family 3 (KS3)" evidence="14">
    <location>
        <begin position="1504"/>
        <end position="1943"/>
    </location>
</feature>
<dbReference type="PROSITE" id="PS00012">
    <property type="entry name" value="PHOSPHOPANTETHEINE"/>
    <property type="match status" value="2"/>
</dbReference>
<feature type="domain" description="PKS/mFAS DH" evidence="15">
    <location>
        <begin position="3219"/>
        <end position="3503"/>
    </location>
</feature>
<dbReference type="InterPro" id="IPR018201">
    <property type="entry name" value="Ketoacyl_synth_AS"/>
</dbReference>
<feature type="region of interest" description="N-terminal hotdog fold" evidence="11">
    <location>
        <begin position="3219"/>
        <end position="3341"/>
    </location>
</feature>
<keyword evidence="3" id="KW-0596">Phosphopantetheine</keyword>
<keyword evidence="6" id="KW-0808">Transferase</keyword>
<dbReference type="InterPro" id="IPR013968">
    <property type="entry name" value="PKS_KR"/>
</dbReference>
<dbReference type="InterPro" id="IPR049552">
    <property type="entry name" value="PKS_DH_N"/>
</dbReference>
<sequence>MSDYAASSKYKPLLIESIREIRQLRAHLKEQAADTHREPIAIVGAGCRFPGATGVEAYWDFLARGGDGVREIPPDRWRVDEHFDPDPGRVGKIYSRSAGFIDGIDQFDADFFGISPREAMATDPQHRLLLEVAWEALENAAIVPAKLRGSRTGVYVGIMGQDYGHLTRAPQSIDLYTGIGNLASVAAGRLAYSLGVHGPTLSIDTACSSSLVAVHLACQSLRSGEADLALAGGVNLIISPFVMMMISTARMLSPDGCCKTFDATANGFGRGEGCGVVVLKRLADARRDGDRIVAVIDGTAVNHDGRSAGLTVPSQAAQTAVIQQALADAGVSADDVQYLEAHGTGTSLGDPIEIAAAAEAYRAVRGQRPELIVGSVKTNFGHLEGAAGVASLLKAALAVRAGVIPPHLRFKHPSPHIDWDALAISVPQSARAWPPASGPRRAGVSSFGVSGTNAHVILREPPAAEARVFSAAPAALLLVLSAQTPDALRDKAADLARHLADEAEGARLEDVSYTLLVGRQHFGQRAAFVVADRADAIAALEGFAQGAQDAERRSVVGEASHDGLASAGGSAHALVQRHLGCRDDRAALSEALHGLAELYCHGHEPDWAPLFSGLPVQRIGLPTYPFQRQRHWLPEGTVAEGAAKLHPLVQHNTSDFGEQRYSSVFDGSEFFLTDHRVHGRKVLPGVAYLEMACVALRLAGGETNGVRLRNVVWSRPLVVEDAPVQVHLGLYPQADGVVEYEVYGDKRDEAGPGPSYSQGRIEAIDVPEPQWIDLAAVRAQCDRQIGAAADCYSRFAQRGLQYGAAHQAIETLYVGDEQVLARLVLPASVAGTRAHFGLHPSLLDGALQALIGLVNESDGRSSLPFALDTLDILGECSERMWVTARFSAGSGAQDRVRKFDLDLCDDDGQVRIRFRGFSARVLDGDGVGVSSVAAAPQVRETLLLQPQWRGLSTVPASAGESPAFARHLVLLCDSGVSAQALSTQLDVACEALPTDYAAQAAVVLSRLQALTQDTSQAPVLVQLVVPEFGAQQVSAGLAGLLKSARLEHPKLLGQVIAVDREDDVEGLASKLKENSRSAQDVQIRYDAGERQVLGWGELSGVQPQMPWKDGGVYLITGGLGGLGRLFAKEIAQRTQGAVLVLTGRRELDDAGRAQIRELEALGATVEYRVLDVADREAVRQLVLQVQEDHETLNGIVHSAGVLRDGLLTRKTQADLEAVLAPKVSGLLNLDEASRDIPLDCLIAFSSMTSVKGNVGQADYAAGNGFMDAYAAYRNGLSAAGQRHGRMLTVNWPLWREGGMQVEAAIERAVTESTGMAAMPTASGIDALYLAWGSGSDQIAVMAGDLERLRREMTAHAAATEPASSVPVAAVPAAGVPALREKAGQYFRRLFANALHLPQAKIDIAAPLEQYGIDSIIVMNLTSELEKVFGSLSKTLFFEYQTLAALAGYFVEHHAARLKLVLGLETAAPAQGTTRTAAALPVPPRRTGTRFRHGSVPLSETPDHRTDIAIIGLSGSYPQAQELAGLWANLRDGVDSVTEIPAERWDHARYFDPDKEQPGKTYTKWGGFLDGVDTFDARFFNIAPRDAELIDPQERLFLQCAYAALEDAGYTRETLERHGASGLKGNVGVYVGVMYGEYQLYAAQQQMLGHGVTVLSSPASIANRVSYFLNLHGPSLALDTMCSSSLTALHLACESLQRGGCELAIAGGVNLSIHPNKYLTLAHGKFASSKGLCESFGAGGDGYVPGEGVGAVILKPLAQAEADGDHIYGVIKATSVNHGGKTNGYTVPNPVAQASVIAHAIKAAGVDARAISYIEAHGTGTSLGDPIEIAGLSRAFGEYTEDRQFCAIGSVKSNIGHAESAAGIAGLTKVLLQMRHGQLVPSLHAKTLNPNIDFEKTPFVVQQALTEWRRPVLERDGVAREYPRVAGISSFGAGGANAHVIVEEYRLPVAPGYRLPAGQPALVVLSAKHAERLHERVRQLLKAIEQGEVSDANLADAAYTLQVGREPMEVRLALAVSTVDELAGKLRAVLAGEPALDGVYRGETKRHRDELVMFTRDDLAGLIAGWLAKGQYEKLLELWTKGLGFDWNQLYGESKPRRIGLPTYPFAKERYWVPELAPLATAHAETSAAKLHPLAQRNTSDFNEQRYSSVFDGREFFLADHVVQGRKVLPGVAYLEMARAALQLANGEPADAAGGVRLRNVVWSRPLMVDDEPVEVHIGLTPEEGGLVGYEVYGDASEAPSYSQGFIEAIDLPETPRIDVDALRAQCNRQPWPAADCYARFAASGLQYGAAHQPIETLYVGEGQVLARLVLPATLASTKDAFGLHPSLLDGALQAVAGLMGVEDGGRTSLPFALDGLDVFGRCSERMWVVARFSAGSGPQDRVQKFDLDLCDDDGQVRIRFRGFSARVLDGAGVGVSSVAAATQVSETDTQALSAERGTTAVATPEAEAQDTALPRIDSDALLDNIQRLLIQTVSSLLKVRTDDINPDTEFQDYGFDSVSLTSFGNRLNRECGTAIAPTLFFEYPTLNGFAAYLAKEYARLFTARFGTIATHSDSAAAISAVTAPTSLPPPQSGRVRRLAGRLSAAAANPLSREPIAIIGMSARFPQAEDVEAFWRNLQEGRDCITPVPAARWDWRAVYGDPTKETNKTNSKWGGFIEGIDEFDPLFFGISPKEAELMDPQQRLLLMHTWNCIEDAGYAAASLSGSRTAIYVGTGSSSYSRLIAQAGIAIEGYTSTGMVPSVGPNRMSYLLNLHGPSEPVETACSSALVAMHRGVQAIASGECEMALVGGVNTLVTPEATISFSKAGMLSEDGRCKTFSAQANGYVRGEGVGILLLKRLTAAERDGDRIYGVIRGTAENHGGRANSLTAPNPKAQAQLIQTALRQAGVDPRTVGYIEAHGTGTPLGDPIEVNGLKLAFEALSAERGEAPGEPAHCGLGSVKTNIGHLELAAGVAGVIKVLLQLRHKTLVPSLHCETVNPYIELEGSPFYVVRDKQAWQPLADERGHALPRRAGVSSFGFGGVNAHVVLEEYVPRQPGEPAGLPAGQPALVVLSAKNTERLQERVRQLVAAIEQGEVSDANLADAAYTLQVGREPMEVRLALVVSTVAALTAKLRAVLAGERELDGVYRGELTRHKQEMALLASDEDAARMLEAWLSKGKYGKLLELWTKGGNVDWSRLYGARKPRRIGLPTYPFARERYWVPEGVPLAAAPAGTDSAKLHPLVHRNTSSLAEQRFTSDFTGGEFFLADHVVRGVKVLPGVAHLEMARLAAAHALERDPATGLCLKNVVFSRPIAFSETPLTCHVGLQPKADGDLGYEIYERLADGRHAVYSQGCVMPIGAAQVRLDVAGLLAACSRYRATAEQCHAFFAAHGLAFGSGFQALREVHVGEQQAVGRLILPEALAVHAEHFVLHPSTLDAALQTSVGLTLEAGDAGAGLALPFALERLEILGPTEPAMWSYVRRSADSGAGDRVQKFDVDLCDDSGQVRVRCLGFSVRVFDGGLGAPERGAKTGGPQTLLLEPRWRDAPASLIDTPVYAHQLVLLCDIGVSAQALSAQLGVACEALPTDYAAQAAVVLSRLQALTQDTSQAPVLVQLVVPEFGAQQVSAGLAGLLKSARLEHPKLLGQVIAVDREDNVAQLAAKLKENSRSAQDVQIRYDAGERQVLGWNELTGVQARMPWKDGGVYLITGGLGGLGRLFAKEIAQRTQGAVLVLTGRRELDDAGRAQLRELEALGAVVRYRVLDVADREAVRQLVLQVQEDHEALNGIVHSAGVLRDGLLTRKTQADLEAVLAPKVSGLLNLDEASRDIPLDCLIAFSSMTSVKGNVGQADYAAGNGFMDAYAAYRNGLSAAGQRHGRMLTVNWPLWRDGGMQVEATIERALASATGMEPMPSASGIDALYKAWGSELDQVAVVFGDAARLRRVVGASADEAAPSVIAQQVAQPRDGEPPEQPASTAPAHGDALHAAVLRMLIETVSRLSKVRAEDIAPDTEFNDYGFDSIMLTELGNRLNHAYRLDLTPTVFFEYPTLNDFADYLAKQYASQLAVRFGTKAVDRASAEPTVAAAQASAVRALTMPARFAAQSHVPAAAAPDAPDAPVAGSASVAEPIAIVALSGRFPQANDLDTLWEHLRSGRDCVTEVPADRWDMAQFYDPQPGRPGKTNSRWGGFIEGIDQFDALLFNISPREAMALDPQARLFLQTVWSLLESAGYTRQSLRQQHQGRVGVYVGAMAQPSHPAGGEAPVIASLSASSAIANRVSYFFNFEGPSIAIDTMCSSAMMAIHLACRDLQQGECEAAVAGGVNLALSAQKYVGLSQVQLLGSHAQCRSFMEGDGHLSAETVGAVLLKRLSRAVADGDPILGVIKGTATHHSGRSNGYAVPNPKAQVKVIGESLRRAGVPAHSISWIEAAASGSSLGDAIELAALASVFGDTAPAEGRIGIGAVKSHLGHPELASGMAQLAKVVLQLQHRKLVPLLELGTPNPQLRLEPTPFALQRELAAWEPAVGADGERLPRRALVNSFGAGGTYVSAVIEEYRSADDDRARSEAPGPRAHLFVFSASDSERLRVVVEQTLHRLSHGEAVMLGDLAYTLQVGREALESRLAVVAETQGQLQERLAAWRDGEPLADWQVYERGDEETNASQRDGAPLDASQIDTLMAQSNLTALAQHWVQGGAVPWAALHAGRAVRRVAWATYPFARTAYPIDYGTTQPPAVTTASQVGTPDEQPMAAPGIDAIVTQSVGLALGIAVDQLPLRKPLRTLGYNSIAAMELKHRLEAALHQPVGLELIADAGRSVAELARVLGELAQAQPEGSAKRAPERPVLVAQPQARYEPFPLTDMQEAFLLGRASIIDGDRAGAHIYVEIEHHGALDIFRLNRAWNRLIAQHEMLRTIFGDDGQQRVLPHVRDYRFKVVDLRRADHDERQRKAAALRETLEQRVFSGGEWPLFDIRVALHEAGHYRIHFSIDELIVDGLSVDTLLRQWDQLYAEPEQTLLALELTFRDYVLAMKAFEHSSPYRADQAYWRERLARLPGGPQLPLAVAHSNLSNQDGAHRRTRLHFRLPSGNWQALQARSAALGVSPTALVLGVFAEVLRAWSMSPTFTLVLTYLNRPPLHAQMRELIGPAISSLLFVVEPAESGDFAAIVQGHHRRLWQDLEHASVSGIQALRQLRAQGGGRGLPLTLPVVFTSLLGSGVTREPLRQLGAVGYVVNQTPQVYLDHQVRESSEGLECSWDVAKGYFAPGVARALFAAYGQALAGLASGEWAWRVARFARPSSTPPSTDPSTAELAELLVQAQQEDPLAPFALTDQQQAYAFGRDTQVEGGGSSCQLYQQLTVTQLDVARLEQALAALIARHPMLRTVVEANGSQSVLRQAPHYPIEVADWRQHSGEQQQALLAAKRHALLGRIVPLGAWPSFAVSVSRLDDARACVHLCLDLMLVDSPSIGVLLAELIALYEHPQAALPALGVTFRDYQRAVERFKARPAYAEHLAYWSGKFAGLPTGPRLPQLPQRPDAAVTAVTAASETHQRITGELSEWGALKRQAAARGVDAGLILLTAYLEVLYAWNDAQPLAVVVPGWERLPVHGDIERVVGEFTALSWVTRDGQALSFAARLAHVAKQHAEDLAQRPVSGLQALRRVMLRERRQLSYPVVFTNQIVRHTLPGEHFELGEALSRTAQVYLDNLSSEAGARLHCSWDFAGGVYAPPMVAEMFAGYLRVLAHLGSDARAWERCDFSELIRARPAAYHAGGLPVSACASNNP</sequence>
<comment type="pathway">
    <text evidence="2">Antibiotic biosynthesis.</text>
</comment>
<keyword evidence="7" id="KW-0677">Repeat</keyword>
<evidence type="ECO:0000259" key="15">
    <source>
        <dbReference type="PROSITE" id="PS52019"/>
    </source>
</evidence>
<dbReference type="GO" id="GO:0004312">
    <property type="term" value="F:fatty acid synthase activity"/>
    <property type="evidence" value="ECO:0007669"/>
    <property type="project" value="TreeGrafter"/>
</dbReference>
<evidence type="ECO:0000313" key="17">
    <source>
        <dbReference type="Proteomes" id="UP000310553"/>
    </source>
</evidence>
<dbReference type="InterPro" id="IPR020806">
    <property type="entry name" value="PKS_PP-bd"/>
</dbReference>
<dbReference type="SMART" id="SM00825">
    <property type="entry name" value="PKS_KS"/>
    <property type="match status" value="4"/>
</dbReference>
<dbReference type="SMART" id="SM00822">
    <property type="entry name" value="PKS_KR"/>
    <property type="match status" value="2"/>
</dbReference>
<dbReference type="SMART" id="SM00823">
    <property type="entry name" value="PKS_PP"/>
    <property type="match status" value="4"/>
</dbReference>
<evidence type="ECO:0000256" key="11">
    <source>
        <dbReference type="PROSITE-ProRule" id="PRU01363"/>
    </source>
</evidence>
<dbReference type="PROSITE" id="PS00606">
    <property type="entry name" value="KS3_1"/>
    <property type="match status" value="2"/>
</dbReference>
<dbReference type="InterPro" id="IPR050091">
    <property type="entry name" value="PKS_NRPS_Biosynth_Enz"/>
</dbReference>
<dbReference type="Gene3D" id="3.40.50.720">
    <property type="entry name" value="NAD(P)-binding Rossmann-like Domain"/>
    <property type="match status" value="2"/>
</dbReference>
<evidence type="ECO:0000256" key="5">
    <source>
        <dbReference type="ARBA" id="ARBA00022598"/>
    </source>
</evidence>
<keyword evidence="9" id="KW-0511">Multifunctional enzyme</keyword>
<feature type="domain" description="Carrier" evidence="13">
    <location>
        <begin position="3961"/>
        <end position="4038"/>
    </location>
</feature>
<dbReference type="Gene3D" id="3.30.559.10">
    <property type="entry name" value="Chloramphenicol acetyltransferase-like domain"/>
    <property type="match status" value="2"/>
</dbReference>
<keyword evidence="16" id="KW-0614">Plasmid</keyword>
<feature type="domain" description="Carrier" evidence="13">
    <location>
        <begin position="4726"/>
        <end position="4801"/>
    </location>
</feature>
<dbReference type="Pfam" id="PF21089">
    <property type="entry name" value="PKS_DH_N"/>
    <property type="match status" value="3"/>
</dbReference>
<evidence type="ECO:0000256" key="9">
    <source>
        <dbReference type="ARBA" id="ARBA00023268"/>
    </source>
</evidence>
<dbReference type="EMBL" id="CP039340">
    <property type="protein sequence ID" value="QCX52124.1"/>
    <property type="molecule type" value="Genomic_DNA"/>
</dbReference>
<feature type="active site" description="Proton donor; for dehydratase activity" evidence="11">
    <location>
        <position position="844"/>
    </location>
</feature>
<dbReference type="InterPro" id="IPR057737">
    <property type="entry name" value="Condensation_MtbB-like"/>
</dbReference>
<dbReference type="InterPro" id="IPR054514">
    <property type="entry name" value="RhiE-like_linker"/>
</dbReference>
<gene>
    <name evidence="16" type="ORF">E7Z57_24640</name>
</gene>
<dbReference type="Gene3D" id="3.30.559.30">
    <property type="entry name" value="Nonribosomal peptide synthetase, condensation domain"/>
    <property type="match status" value="2"/>
</dbReference>
<dbReference type="GO" id="GO:0004315">
    <property type="term" value="F:3-oxoacyl-[acyl-carrier-protein] synthase activity"/>
    <property type="evidence" value="ECO:0007669"/>
    <property type="project" value="InterPro"/>
</dbReference>
<feature type="active site" description="Proton donor; for dehydratase activity" evidence="11">
    <location>
        <position position="3416"/>
    </location>
</feature>
<dbReference type="GO" id="GO:0005737">
    <property type="term" value="C:cytoplasm"/>
    <property type="evidence" value="ECO:0007669"/>
    <property type="project" value="UniProtKB-SubCell"/>
</dbReference>
<dbReference type="SMART" id="SM01294">
    <property type="entry name" value="PKS_PP_betabranch"/>
    <property type="match status" value="2"/>
</dbReference>
<dbReference type="InterPro" id="IPR016039">
    <property type="entry name" value="Thiolase-like"/>
</dbReference>
<dbReference type="InterPro" id="IPR014030">
    <property type="entry name" value="Ketoacyl_synth_N"/>
</dbReference>
<dbReference type="GO" id="GO:0071770">
    <property type="term" value="P:DIM/DIP cell wall layer assembly"/>
    <property type="evidence" value="ECO:0007669"/>
    <property type="project" value="TreeGrafter"/>
</dbReference>
<evidence type="ECO:0000256" key="4">
    <source>
        <dbReference type="ARBA" id="ARBA00022553"/>
    </source>
</evidence>
<geneLocation type="plasmid" evidence="17">
    <name>puw386</name>
</geneLocation>
<dbReference type="InterPro" id="IPR049900">
    <property type="entry name" value="PKS_mFAS_DH"/>
</dbReference>
<evidence type="ECO:0000313" key="16">
    <source>
        <dbReference type="EMBL" id="QCX52124.1"/>
    </source>
</evidence>
<evidence type="ECO:0000259" key="13">
    <source>
        <dbReference type="PROSITE" id="PS50075"/>
    </source>
</evidence>
<dbReference type="Proteomes" id="UP000310553">
    <property type="component" value="Plasmid pUW386"/>
</dbReference>
<dbReference type="GO" id="GO:0006633">
    <property type="term" value="P:fatty acid biosynthetic process"/>
    <property type="evidence" value="ECO:0007669"/>
    <property type="project" value="InterPro"/>
</dbReference>
<feature type="region of interest" description="C-terminal hotdog fold" evidence="11">
    <location>
        <begin position="2267"/>
        <end position="2414"/>
    </location>
</feature>
<feature type="domain" description="Ketosynthase family 3 (KS3)" evidence="14">
    <location>
        <begin position="37"/>
        <end position="460"/>
    </location>
</feature>
<dbReference type="Gene3D" id="1.10.1240.100">
    <property type="match status" value="3"/>
</dbReference>
<protein>
    <submittedName>
        <fullName evidence="16">SDR family NAD(P)-dependent oxidoreductase</fullName>
    </submittedName>
</protein>
<dbReference type="Gene3D" id="1.10.1200.10">
    <property type="entry name" value="ACP-like"/>
    <property type="match status" value="4"/>
</dbReference>
<feature type="active site" description="Proton acceptor; for dehydratase activity" evidence="11">
    <location>
        <position position="675"/>
    </location>
</feature>